<dbReference type="AlphaFoldDB" id="A0A2H0BZU1"/>
<dbReference type="CDD" id="cd12918">
    <property type="entry name" value="VKOR_arc"/>
    <property type="match status" value="1"/>
</dbReference>
<evidence type="ECO:0000256" key="5">
    <source>
        <dbReference type="ARBA" id="ARBA00022630"/>
    </source>
</evidence>
<dbReference type="InterPro" id="IPR005719">
    <property type="entry name" value="Dihydroorotate_DH_2"/>
</dbReference>
<accession>A0A2H0BZU1</accession>
<keyword evidence="10 16" id="KW-1133">Transmembrane helix</keyword>
<dbReference type="EC" id="1.3.5.2" evidence="15"/>
<dbReference type="SUPFAM" id="SSF51395">
    <property type="entry name" value="FMN-linked oxidoreductases"/>
    <property type="match status" value="1"/>
</dbReference>
<keyword evidence="11" id="KW-0560">Oxidoreductase</keyword>
<dbReference type="Pfam" id="PF01180">
    <property type="entry name" value="DHO_dh"/>
    <property type="match status" value="1"/>
</dbReference>
<evidence type="ECO:0000259" key="17">
    <source>
        <dbReference type="SMART" id="SM00756"/>
    </source>
</evidence>
<dbReference type="NCBIfam" id="NF003652">
    <property type="entry name" value="PRK05286.2-5"/>
    <property type="match status" value="1"/>
</dbReference>
<evidence type="ECO:0000256" key="16">
    <source>
        <dbReference type="SAM" id="Phobius"/>
    </source>
</evidence>
<dbReference type="InterPro" id="IPR050074">
    <property type="entry name" value="DHO_dehydrogenase"/>
</dbReference>
<comment type="pathway">
    <text evidence="3">Pyrimidine metabolism; UMP biosynthesis via de novo pathway.</text>
</comment>
<keyword evidence="14" id="KW-0676">Redox-active center</keyword>
<evidence type="ECO:0000256" key="14">
    <source>
        <dbReference type="ARBA" id="ARBA00023284"/>
    </source>
</evidence>
<comment type="subcellular location">
    <subcellularLocation>
        <location evidence="2">Membrane</location>
        <topology evidence="2">Multi-pass membrane protein</topology>
    </subcellularLocation>
</comment>
<keyword evidence="5" id="KW-0285">Flavoprotein</keyword>
<evidence type="ECO:0000256" key="10">
    <source>
        <dbReference type="ARBA" id="ARBA00022989"/>
    </source>
</evidence>
<evidence type="ECO:0000256" key="15">
    <source>
        <dbReference type="NCBIfam" id="TIGR01036"/>
    </source>
</evidence>
<evidence type="ECO:0000256" key="4">
    <source>
        <dbReference type="ARBA" id="ARBA00006214"/>
    </source>
</evidence>
<dbReference type="Gene3D" id="3.20.20.70">
    <property type="entry name" value="Aldolase class I"/>
    <property type="match status" value="1"/>
</dbReference>
<evidence type="ECO:0000313" key="19">
    <source>
        <dbReference type="Proteomes" id="UP000229699"/>
    </source>
</evidence>
<dbReference type="GO" id="GO:0006207">
    <property type="term" value="P:'de novo' pyrimidine nucleobase biosynthetic process"/>
    <property type="evidence" value="ECO:0007669"/>
    <property type="project" value="UniProtKB-UniRule"/>
</dbReference>
<evidence type="ECO:0000256" key="13">
    <source>
        <dbReference type="ARBA" id="ARBA00023157"/>
    </source>
</evidence>
<dbReference type="PANTHER" id="PTHR48109">
    <property type="entry name" value="DIHYDROOROTATE DEHYDROGENASE (QUINONE), MITOCHONDRIAL-RELATED"/>
    <property type="match status" value="1"/>
</dbReference>
<proteinExistence type="inferred from homology"/>
<evidence type="ECO:0000256" key="1">
    <source>
        <dbReference type="ARBA" id="ARBA00001917"/>
    </source>
</evidence>
<keyword evidence="8" id="KW-0874">Quinone</keyword>
<comment type="caution">
    <text evidence="18">The sequence shown here is derived from an EMBL/GenBank/DDBJ whole genome shotgun (WGS) entry which is preliminary data.</text>
</comment>
<keyword evidence="12 16" id="KW-0472">Membrane</keyword>
<dbReference type="Gene3D" id="1.20.1440.130">
    <property type="entry name" value="VKOR domain"/>
    <property type="match status" value="1"/>
</dbReference>
<dbReference type="GO" id="GO:0005737">
    <property type="term" value="C:cytoplasm"/>
    <property type="evidence" value="ECO:0007669"/>
    <property type="project" value="InterPro"/>
</dbReference>
<comment type="cofactor">
    <cofactor evidence="1">
        <name>FMN</name>
        <dbReference type="ChEBI" id="CHEBI:58210"/>
    </cofactor>
</comment>
<dbReference type="GO" id="GO:0048038">
    <property type="term" value="F:quinone binding"/>
    <property type="evidence" value="ECO:0007669"/>
    <property type="project" value="UniProtKB-KW"/>
</dbReference>
<dbReference type="GO" id="GO:0106430">
    <property type="term" value="F:dihydroorotate dehydrogenase (quinone) activity"/>
    <property type="evidence" value="ECO:0007669"/>
    <property type="project" value="UniProtKB-EC"/>
</dbReference>
<keyword evidence="6" id="KW-0288">FMN</keyword>
<keyword evidence="13" id="KW-1015">Disulfide bond</keyword>
<dbReference type="InterPro" id="IPR005720">
    <property type="entry name" value="Dihydroorotate_DH_cat"/>
</dbReference>
<dbReference type="NCBIfam" id="TIGR01036">
    <property type="entry name" value="pyrD_sub2"/>
    <property type="match status" value="1"/>
</dbReference>
<reference evidence="18 19" key="1">
    <citation type="submission" date="2017-09" db="EMBL/GenBank/DDBJ databases">
        <title>Depth-based differentiation of microbial function through sediment-hosted aquifers and enrichment of novel symbionts in the deep terrestrial subsurface.</title>
        <authorList>
            <person name="Probst A.J."/>
            <person name="Ladd B."/>
            <person name="Jarett J.K."/>
            <person name="Geller-Mcgrath D.E."/>
            <person name="Sieber C.M."/>
            <person name="Emerson J.B."/>
            <person name="Anantharaman K."/>
            <person name="Thomas B.C."/>
            <person name="Malmstrom R."/>
            <person name="Stieglmeier M."/>
            <person name="Klingl A."/>
            <person name="Woyke T."/>
            <person name="Ryan C.M."/>
            <person name="Banfield J.F."/>
        </authorList>
    </citation>
    <scope>NUCLEOTIDE SEQUENCE [LARGE SCALE GENOMIC DNA]</scope>
    <source>
        <strain evidence="18">CG22_combo_CG10-13_8_21_14_all_34_12</strain>
    </source>
</reference>
<keyword evidence="7 16" id="KW-0812">Transmembrane</keyword>
<feature type="transmembrane region" description="Helical" evidence="16">
    <location>
        <begin position="382"/>
        <end position="404"/>
    </location>
</feature>
<evidence type="ECO:0000256" key="2">
    <source>
        <dbReference type="ARBA" id="ARBA00004141"/>
    </source>
</evidence>
<organism evidence="18 19">
    <name type="scientific">Candidatus Roizmanbacteria bacterium CG22_combo_CG10-13_8_21_14_all_34_12</name>
    <dbReference type="NCBI Taxonomy" id="1974860"/>
    <lineage>
        <taxon>Bacteria</taxon>
        <taxon>Candidatus Roizmaniibacteriota</taxon>
    </lineage>
</organism>
<evidence type="ECO:0000256" key="3">
    <source>
        <dbReference type="ARBA" id="ARBA00004725"/>
    </source>
</evidence>
<dbReference type="Pfam" id="PF07884">
    <property type="entry name" value="VKOR"/>
    <property type="match status" value="1"/>
</dbReference>
<dbReference type="GO" id="GO:0009220">
    <property type="term" value="P:pyrimidine ribonucleotide biosynthetic process"/>
    <property type="evidence" value="ECO:0007669"/>
    <property type="project" value="UniProtKB-UniRule"/>
</dbReference>
<feature type="transmembrane region" description="Helical" evidence="16">
    <location>
        <begin position="116"/>
        <end position="138"/>
    </location>
</feature>
<dbReference type="InterPro" id="IPR038354">
    <property type="entry name" value="VKOR_sf"/>
</dbReference>
<dbReference type="CDD" id="cd04738">
    <property type="entry name" value="DHOD_2_like"/>
    <property type="match status" value="1"/>
</dbReference>
<gene>
    <name evidence="18" type="ORF">COW97_03615</name>
</gene>
<evidence type="ECO:0000313" key="18">
    <source>
        <dbReference type="EMBL" id="PIP63225.1"/>
    </source>
</evidence>
<keyword evidence="9" id="KW-0665">Pyrimidine biosynthesis</keyword>
<feature type="transmembrane region" description="Helical" evidence="16">
    <location>
        <begin position="89"/>
        <end position="110"/>
    </location>
</feature>
<feature type="transmembrane region" description="Helical" evidence="16">
    <location>
        <begin position="57"/>
        <end position="82"/>
    </location>
</feature>
<protein>
    <recommendedName>
        <fullName evidence="15">Dihydroorotate dehydrogenase (quinone)</fullName>
        <ecNumber evidence="15">1.3.5.2</ecNumber>
    </recommendedName>
</protein>
<evidence type="ECO:0000256" key="8">
    <source>
        <dbReference type="ARBA" id="ARBA00022719"/>
    </source>
</evidence>
<evidence type="ECO:0000256" key="12">
    <source>
        <dbReference type="ARBA" id="ARBA00023136"/>
    </source>
</evidence>
<evidence type="ECO:0000256" key="11">
    <source>
        <dbReference type="ARBA" id="ARBA00023002"/>
    </source>
</evidence>
<comment type="similarity">
    <text evidence="4">Belongs to the VKOR family.</text>
</comment>
<evidence type="ECO:0000256" key="9">
    <source>
        <dbReference type="ARBA" id="ARBA00022975"/>
    </source>
</evidence>
<evidence type="ECO:0000256" key="7">
    <source>
        <dbReference type="ARBA" id="ARBA00022692"/>
    </source>
</evidence>
<dbReference type="InterPro" id="IPR013785">
    <property type="entry name" value="Aldolase_TIM"/>
</dbReference>
<name>A0A2H0BZU1_9BACT</name>
<dbReference type="Proteomes" id="UP000229699">
    <property type="component" value="Unassembled WGS sequence"/>
</dbReference>
<dbReference type="GO" id="GO:0005886">
    <property type="term" value="C:plasma membrane"/>
    <property type="evidence" value="ECO:0007669"/>
    <property type="project" value="TreeGrafter"/>
</dbReference>
<sequence length="516" mass="59032">MKKFFLLILFIVSGIIDAGYLTYEHYQQVIPPCTVNRLLPIASDCGRVLRSSYSVMFGIPLALAGVFQYSVLFVILIAYLVYRKKVFAFWLIIQSIIGVIFSAYFMYIQLGVLKSICIYCTYSAIISFSIFFIINKVLRKERFDLRLKVISIIYQYVAKPIFFMFDPEFIHNTHIFFGELLGKTFLKKYINWKFNYQSSKLKQKVAGINFIGPVGLAAGFDYEAKLTQILYSLGFGFQTVGSITNLPYEGNSKPRLGRLPKSQSLMVNKGFKNLGVEKMSKKLSQLNFQVPLGISIGMSNNKSIKNTTIAIKDIINTFKIFEKYKVKNSYYELNISCPNLINTHTDFYKPVNLNQLFQSIKQLKLKKPVFIKMPIDKTDRNFLAILKTISQFIFIKGVIIGNLFKDRKSPLLNKQEVKKFKVGYFSGKPCEQRSNELIKLAYKKYGNKLMIIGCGGVFNSQDAYKKIKLGASLVQLITGMIYQGPQVISQINLELEELLEKGGFKNIQEAIGYENR</sequence>
<feature type="domain" description="Vitamin K epoxide reductase" evidence="17">
    <location>
        <begin position="2"/>
        <end position="138"/>
    </location>
</feature>
<dbReference type="EMBL" id="PCTC01000077">
    <property type="protein sequence ID" value="PIP63225.1"/>
    <property type="molecule type" value="Genomic_DNA"/>
</dbReference>
<dbReference type="InterPro" id="IPR012932">
    <property type="entry name" value="VKOR"/>
</dbReference>
<evidence type="ECO:0000256" key="6">
    <source>
        <dbReference type="ARBA" id="ARBA00022643"/>
    </source>
</evidence>
<dbReference type="PANTHER" id="PTHR48109:SF4">
    <property type="entry name" value="DIHYDROOROTATE DEHYDROGENASE (QUINONE), MITOCHONDRIAL"/>
    <property type="match status" value="1"/>
</dbReference>
<dbReference type="SMART" id="SM00756">
    <property type="entry name" value="VKc"/>
    <property type="match status" value="1"/>
</dbReference>